<reference evidence="1" key="1">
    <citation type="journal article" date="2015" name="Nature">
        <title>Complex archaea that bridge the gap between prokaryotes and eukaryotes.</title>
        <authorList>
            <person name="Spang A."/>
            <person name="Saw J.H."/>
            <person name="Jorgensen S.L."/>
            <person name="Zaremba-Niedzwiedzka K."/>
            <person name="Martijn J."/>
            <person name="Lind A.E."/>
            <person name="van Eijk R."/>
            <person name="Schleper C."/>
            <person name="Guy L."/>
            <person name="Ettema T.J."/>
        </authorList>
    </citation>
    <scope>NUCLEOTIDE SEQUENCE</scope>
</reference>
<proteinExistence type="predicted"/>
<comment type="caution">
    <text evidence="1">The sequence shown here is derived from an EMBL/GenBank/DDBJ whole genome shotgun (WGS) entry which is preliminary data.</text>
</comment>
<organism evidence="1">
    <name type="scientific">marine sediment metagenome</name>
    <dbReference type="NCBI Taxonomy" id="412755"/>
    <lineage>
        <taxon>unclassified sequences</taxon>
        <taxon>metagenomes</taxon>
        <taxon>ecological metagenomes</taxon>
    </lineage>
</organism>
<name>A0A0F9H3P5_9ZZZZ</name>
<dbReference type="AlphaFoldDB" id="A0A0F9H3P5"/>
<dbReference type="EMBL" id="LAZR01026068">
    <property type="protein sequence ID" value="KKL69897.1"/>
    <property type="molecule type" value="Genomic_DNA"/>
</dbReference>
<sequence>MWHASVALQTPIGPLPTHLMTDDTTQMLRLAARKLLRGVGQLRNVWEIGDVAIHLRRRVKPSEYDWHATDERP</sequence>
<accession>A0A0F9H3P5</accession>
<evidence type="ECO:0000313" key="1">
    <source>
        <dbReference type="EMBL" id="KKL69897.1"/>
    </source>
</evidence>
<gene>
    <name evidence="1" type="ORF">LCGC14_2110340</name>
</gene>
<protein>
    <submittedName>
        <fullName evidence="1">Uncharacterized protein</fullName>
    </submittedName>
</protein>